<dbReference type="STRING" id="77044.A0A1S7UKZ2"/>
<evidence type="ECO:0000313" key="2">
    <source>
        <dbReference type="EMBL" id="GAP83972.1"/>
    </source>
</evidence>
<feature type="compositionally biased region" description="Gly residues" evidence="1">
    <location>
        <begin position="284"/>
        <end position="296"/>
    </location>
</feature>
<feature type="region of interest" description="Disordered" evidence="1">
    <location>
        <begin position="260"/>
        <end position="296"/>
    </location>
</feature>
<evidence type="ECO:0000313" key="3">
    <source>
        <dbReference type="Proteomes" id="UP000054516"/>
    </source>
</evidence>
<reference evidence="2" key="1">
    <citation type="submission" date="2016-03" db="EMBL/GenBank/DDBJ databases">
        <title>Draft genome sequence of Rosellinia necatrix.</title>
        <authorList>
            <person name="Kanematsu S."/>
        </authorList>
    </citation>
    <scope>NUCLEOTIDE SEQUENCE [LARGE SCALE GENOMIC DNA]</scope>
    <source>
        <strain evidence="2">W97</strain>
    </source>
</reference>
<evidence type="ECO:0000256" key="1">
    <source>
        <dbReference type="SAM" id="MobiDB-lite"/>
    </source>
</evidence>
<dbReference type="Proteomes" id="UP000054516">
    <property type="component" value="Unassembled WGS sequence"/>
</dbReference>
<sequence>MSSHGIPEVLMKKVDDYVDSLAPQIQPRITAELDEFQQQTIDVLEAQVVDAFRSLFDRDRDSHAGAGRGLDDAIPNDYGRQSLPFANEIAGLTRSFSKIADETGDDLRDILDLTEGRGGSGGARSVGEDHADPSQRVRGFFSAAVNAVQDHLESSGGTGGPGGERFELDGLLGVLSSSVKDVARSPEDTARRISPEIKDRIGAKLREQHAPIAEQFTRIALEHIKRWLRGNTSTRDIGDGARGEIEDHVKDLVKGIGGLFGSRHHGEGSSRGLGDHDRGDGDGGDGGGEKSSGGGFSRVISEKLSTGLGRVHRDVRLEFRKALGGIEKQLFELLPDELQGPLEKILGGNPFDSQLEREAGAGAQTDRGFRDDIKAKLVNKIRGLVRKVQEMVRESILGVVNGGHRKFERASWVFVQNMVEQKVQKYLPKVKITVPDDIGNEGVDLGAPKPSAQPGHDSQPAPPPSYEHQQEHHQTNYHQGQHQPIPEYRPDQYQPPHPPSDQHQPQSYQLQAYQPQSYQPQSYQPQSYQPQSYQPQAYQQGQGHQDNDPHGQNPPY</sequence>
<feature type="compositionally biased region" description="Low complexity" evidence="1">
    <location>
        <begin position="501"/>
        <end position="544"/>
    </location>
</feature>
<accession>A0A1S7UKZ2</accession>
<dbReference type="AlphaFoldDB" id="A0A1S7UKZ2"/>
<protein>
    <submittedName>
        <fullName evidence="2">Putative C6 zinc finger domain-containing protein</fullName>
    </submittedName>
</protein>
<name>A0A1S7UKZ2_ROSNE</name>
<feature type="compositionally biased region" description="Basic and acidic residues" evidence="1">
    <location>
        <begin position="264"/>
        <end position="281"/>
    </location>
</feature>
<gene>
    <name evidence="2" type="ORF">SAMD00023353_0602600</name>
</gene>
<dbReference type="OrthoDB" id="5206661at2759"/>
<organism evidence="2">
    <name type="scientific">Rosellinia necatrix</name>
    <name type="common">White root-rot fungus</name>
    <dbReference type="NCBI Taxonomy" id="77044"/>
    <lineage>
        <taxon>Eukaryota</taxon>
        <taxon>Fungi</taxon>
        <taxon>Dikarya</taxon>
        <taxon>Ascomycota</taxon>
        <taxon>Pezizomycotina</taxon>
        <taxon>Sordariomycetes</taxon>
        <taxon>Xylariomycetidae</taxon>
        <taxon>Xylariales</taxon>
        <taxon>Xylariaceae</taxon>
        <taxon>Rosellinia</taxon>
    </lineage>
</organism>
<keyword evidence="3" id="KW-1185">Reference proteome</keyword>
<proteinExistence type="predicted"/>
<dbReference type="OMA" id="PQGHDEY"/>
<feature type="region of interest" description="Disordered" evidence="1">
    <location>
        <begin position="113"/>
        <end position="133"/>
    </location>
</feature>
<dbReference type="EMBL" id="DF977451">
    <property type="protein sequence ID" value="GAP83972.1"/>
    <property type="molecule type" value="Genomic_DNA"/>
</dbReference>
<feature type="region of interest" description="Disordered" evidence="1">
    <location>
        <begin position="438"/>
        <end position="556"/>
    </location>
</feature>